<dbReference type="AlphaFoldDB" id="A0AAX3K4T1"/>
<comment type="similarity">
    <text evidence="1">Belongs to the N(4)/N(6)-methyltransferase family.</text>
</comment>
<dbReference type="RefSeq" id="WP_269754866.1">
    <property type="nucleotide sequence ID" value="NZ_CP101412.1"/>
</dbReference>
<dbReference type="SUPFAM" id="SSF53335">
    <property type="entry name" value="S-adenosyl-L-methionine-dependent methyltransferases"/>
    <property type="match status" value="1"/>
</dbReference>
<dbReference type="Pfam" id="PF02086">
    <property type="entry name" value="MethyltransfD12"/>
    <property type="match status" value="1"/>
</dbReference>
<dbReference type="REBASE" id="682953">
    <property type="entry name" value="M.PmiKCG1ORF4050P"/>
</dbReference>
<dbReference type="GO" id="GO:1904047">
    <property type="term" value="F:S-adenosyl-L-methionine binding"/>
    <property type="evidence" value="ECO:0007669"/>
    <property type="project" value="TreeGrafter"/>
</dbReference>
<dbReference type="InterPro" id="IPR023095">
    <property type="entry name" value="Ade_MeTrfase_dom_2"/>
</dbReference>
<dbReference type="GO" id="GO:0006298">
    <property type="term" value="P:mismatch repair"/>
    <property type="evidence" value="ECO:0007669"/>
    <property type="project" value="TreeGrafter"/>
</dbReference>
<reference evidence="7" key="1">
    <citation type="submission" date="2022-07" db="EMBL/GenBank/DDBJ databases">
        <title>Parvimonas micra travels from the subgingival sulcus of the human oral cavity to the colorectal adenocarcinoma.</title>
        <authorList>
            <person name="Conde-Perez K."/>
            <person name="Buetas E."/>
            <person name="Aja-Macaya P."/>
            <person name="Martin-De Arribas E."/>
            <person name="Iglesias-Corras I."/>
            <person name="Trigo-Tasende N."/>
            <person name="Nasser-Ali M."/>
            <person name="Estevez L.S."/>
            <person name="Rumbo-Feal S."/>
            <person name="Otero-Alen B."/>
            <person name="Noguera J.F."/>
            <person name="Concha A."/>
            <person name="Pardinas-Lopez S."/>
            <person name="Carda-Dieguez M."/>
            <person name="Gomez-Randulfe I."/>
            <person name="Martinez-Lago N."/>
            <person name="Ladra S."/>
            <person name="Aparicio L.A."/>
            <person name="Bou G."/>
            <person name="Mira A."/>
            <person name="Vallejo J.A."/>
            <person name="Poza M."/>
        </authorList>
    </citation>
    <scope>NUCLEOTIDE SEQUENCE</scope>
    <source>
        <strain evidence="7">PM102KC-G-1</strain>
    </source>
</reference>
<dbReference type="PIRSF" id="PIRSF000398">
    <property type="entry name" value="M_m6A_EcoRV"/>
    <property type="match status" value="1"/>
</dbReference>
<dbReference type="PRINTS" id="PR00505">
    <property type="entry name" value="D12N6MTFRASE"/>
</dbReference>
<dbReference type="Proteomes" id="UP001210690">
    <property type="component" value="Chromosome"/>
</dbReference>
<evidence type="ECO:0000313" key="8">
    <source>
        <dbReference type="Proteomes" id="UP001210690"/>
    </source>
</evidence>
<evidence type="ECO:0000256" key="3">
    <source>
        <dbReference type="ARBA" id="ARBA00022603"/>
    </source>
</evidence>
<evidence type="ECO:0000256" key="2">
    <source>
        <dbReference type="ARBA" id="ARBA00011900"/>
    </source>
</evidence>
<dbReference type="GO" id="GO:0032259">
    <property type="term" value="P:methylation"/>
    <property type="evidence" value="ECO:0007669"/>
    <property type="project" value="UniProtKB-KW"/>
</dbReference>
<dbReference type="GO" id="GO:0009307">
    <property type="term" value="P:DNA restriction-modification system"/>
    <property type="evidence" value="ECO:0007669"/>
    <property type="project" value="InterPro"/>
</dbReference>
<dbReference type="InterPro" id="IPR012263">
    <property type="entry name" value="M_m6A_EcoRV"/>
</dbReference>
<keyword evidence="5" id="KW-0949">S-adenosyl-L-methionine</keyword>
<dbReference type="Gene3D" id="1.10.1020.10">
    <property type="entry name" value="Adenine-specific Methyltransferase, Domain 2"/>
    <property type="match status" value="1"/>
</dbReference>
<evidence type="ECO:0000256" key="1">
    <source>
        <dbReference type="ARBA" id="ARBA00006594"/>
    </source>
</evidence>
<dbReference type="GO" id="GO:0043565">
    <property type="term" value="F:sequence-specific DNA binding"/>
    <property type="evidence" value="ECO:0007669"/>
    <property type="project" value="TreeGrafter"/>
</dbReference>
<gene>
    <name evidence="7" type="ORF">NM222_04050</name>
</gene>
<organism evidence="7 8">
    <name type="scientific">Parvimonas micra</name>
    <dbReference type="NCBI Taxonomy" id="33033"/>
    <lineage>
        <taxon>Bacteria</taxon>
        <taxon>Bacillati</taxon>
        <taxon>Bacillota</taxon>
        <taxon>Tissierellia</taxon>
        <taxon>Tissierellales</taxon>
        <taxon>Peptoniphilaceae</taxon>
        <taxon>Parvimonas</taxon>
    </lineage>
</organism>
<comment type="catalytic activity">
    <reaction evidence="6">
        <text>a 2'-deoxyadenosine in DNA + S-adenosyl-L-methionine = an N(6)-methyl-2'-deoxyadenosine in DNA + S-adenosyl-L-homocysteine + H(+)</text>
        <dbReference type="Rhea" id="RHEA:15197"/>
        <dbReference type="Rhea" id="RHEA-COMP:12418"/>
        <dbReference type="Rhea" id="RHEA-COMP:12419"/>
        <dbReference type="ChEBI" id="CHEBI:15378"/>
        <dbReference type="ChEBI" id="CHEBI:57856"/>
        <dbReference type="ChEBI" id="CHEBI:59789"/>
        <dbReference type="ChEBI" id="CHEBI:90615"/>
        <dbReference type="ChEBI" id="CHEBI:90616"/>
        <dbReference type="EC" id="2.1.1.72"/>
    </reaction>
</comment>
<dbReference type="PANTHER" id="PTHR30481:SF2">
    <property type="entry name" value="SITE-SPECIFIC DNA-METHYLTRANSFERASE (ADENINE-SPECIFIC)"/>
    <property type="match status" value="1"/>
</dbReference>
<dbReference type="InterPro" id="IPR012327">
    <property type="entry name" value="MeTrfase_D12"/>
</dbReference>
<keyword evidence="4" id="KW-0808">Transferase</keyword>
<dbReference type="PANTHER" id="PTHR30481">
    <property type="entry name" value="DNA ADENINE METHYLASE"/>
    <property type="match status" value="1"/>
</dbReference>
<dbReference type="InterPro" id="IPR029063">
    <property type="entry name" value="SAM-dependent_MTases_sf"/>
</dbReference>
<dbReference type="EMBL" id="CP101412">
    <property type="protein sequence ID" value="WBB30156.1"/>
    <property type="molecule type" value="Genomic_DNA"/>
</dbReference>
<sequence length="290" mass="33806">MFYSPLRYPGGKGKLTPLIELLIDKYGHRGGIYIEPFAGGAGVAIELLEKGVVSEIVINDLDKGIYSFWRAILEETDRFLEQVSRVPLTIDEWKKQRSICFGNNKKYSFELGFATFYMNRTNRSGIIKAGVIGGMEQSGLWKLDARFNREDLIFRIKKIAENKSKIHLYNKDIKSFLENYVPKYEENAFIYFDPPYFNKGKQLYLNFFNYNDHIRIEKLIGDTVNCDWIITYDDEPEIEKIYEKYCIKRIELNYSVAKKRKAKELIIFESSSSVPDINELMKNNISVNLA</sequence>
<protein>
    <recommendedName>
        <fullName evidence="2">site-specific DNA-methyltransferase (adenine-specific)</fullName>
        <ecNumber evidence="2">2.1.1.72</ecNumber>
    </recommendedName>
</protein>
<proteinExistence type="inferred from homology"/>
<dbReference type="GO" id="GO:0009007">
    <property type="term" value="F:site-specific DNA-methyltransferase (adenine-specific) activity"/>
    <property type="evidence" value="ECO:0007669"/>
    <property type="project" value="UniProtKB-EC"/>
</dbReference>
<name>A0AAX3K4T1_9FIRM</name>
<accession>A0AAX3K4T1</accession>
<evidence type="ECO:0000313" key="7">
    <source>
        <dbReference type="EMBL" id="WBB30156.1"/>
    </source>
</evidence>
<evidence type="ECO:0000256" key="6">
    <source>
        <dbReference type="ARBA" id="ARBA00047942"/>
    </source>
</evidence>
<dbReference type="EC" id="2.1.1.72" evidence="2"/>
<dbReference type="Gene3D" id="3.40.50.150">
    <property type="entry name" value="Vaccinia Virus protein VP39"/>
    <property type="match status" value="1"/>
</dbReference>
<keyword evidence="3 7" id="KW-0489">Methyltransferase</keyword>
<evidence type="ECO:0000256" key="4">
    <source>
        <dbReference type="ARBA" id="ARBA00022679"/>
    </source>
</evidence>
<evidence type="ECO:0000256" key="5">
    <source>
        <dbReference type="ARBA" id="ARBA00022691"/>
    </source>
</evidence>